<feature type="non-terminal residue" evidence="2">
    <location>
        <position position="106"/>
    </location>
</feature>
<reference evidence="2" key="1">
    <citation type="journal article" date="2015" name="Nature">
        <title>Complex archaea that bridge the gap between prokaryotes and eukaryotes.</title>
        <authorList>
            <person name="Spang A."/>
            <person name="Saw J.H."/>
            <person name="Jorgensen S.L."/>
            <person name="Zaremba-Niedzwiedzka K."/>
            <person name="Martijn J."/>
            <person name="Lind A.E."/>
            <person name="van Eijk R."/>
            <person name="Schleper C."/>
            <person name="Guy L."/>
            <person name="Ettema T.J."/>
        </authorList>
    </citation>
    <scope>NUCLEOTIDE SEQUENCE</scope>
</reference>
<sequence>MTKKKKETCPYCGKSFAYLSRHKCKIKERVEGSPEEKSVSERRIERIEEKKKEFNRTLHKDEKTILAIINREKNIYFNDLLELSTIQSNDLEEILEVLALQSKIEI</sequence>
<dbReference type="EMBL" id="LAZR01013280">
    <property type="protein sequence ID" value="KKM22696.1"/>
    <property type="molecule type" value="Genomic_DNA"/>
</dbReference>
<comment type="caution">
    <text evidence="2">The sequence shown here is derived from an EMBL/GenBank/DDBJ whole genome shotgun (WGS) entry which is preliminary data.</text>
</comment>
<evidence type="ECO:0000256" key="1">
    <source>
        <dbReference type="SAM" id="Coils"/>
    </source>
</evidence>
<name>A0A0F9I4Z7_9ZZZZ</name>
<protein>
    <submittedName>
        <fullName evidence="2">Uncharacterized protein</fullName>
    </submittedName>
</protein>
<accession>A0A0F9I4Z7</accession>
<keyword evidence="1" id="KW-0175">Coiled coil</keyword>
<dbReference type="AlphaFoldDB" id="A0A0F9I4Z7"/>
<gene>
    <name evidence="2" type="ORF">LCGC14_1622630</name>
</gene>
<feature type="coiled-coil region" evidence="1">
    <location>
        <begin position="37"/>
        <end position="64"/>
    </location>
</feature>
<organism evidence="2">
    <name type="scientific">marine sediment metagenome</name>
    <dbReference type="NCBI Taxonomy" id="412755"/>
    <lineage>
        <taxon>unclassified sequences</taxon>
        <taxon>metagenomes</taxon>
        <taxon>ecological metagenomes</taxon>
    </lineage>
</organism>
<evidence type="ECO:0000313" key="2">
    <source>
        <dbReference type="EMBL" id="KKM22696.1"/>
    </source>
</evidence>
<proteinExistence type="predicted"/>